<dbReference type="PANTHER" id="PTHR30083:SF0">
    <property type="entry name" value="3'-PHOSPHOADENOSINE 5'-PHOSPHOSULFATE SULFOTRANSFERASE (PAPS REDUCTASE)_FAD SYNTHETASE"/>
    <property type="match status" value="1"/>
</dbReference>
<dbReference type="GO" id="GO:0016740">
    <property type="term" value="F:transferase activity"/>
    <property type="evidence" value="ECO:0007669"/>
    <property type="project" value="UniProtKB-KW"/>
</dbReference>
<dbReference type="GO" id="GO:0071453">
    <property type="term" value="P:cellular response to oxygen levels"/>
    <property type="evidence" value="ECO:0007669"/>
    <property type="project" value="TreeGrafter"/>
</dbReference>
<dbReference type="Pfam" id="PF11922">
    <property type="entry name" value="DUF3440"/>
    <property type="match status" value="1"/>
</dbReference>
<evidence type="ECO:0000259" key="1">
    <source>
        <dbReference type="Pfam" id="PF01507"/>
    </source>
</evidence>
<dbReference type="Pfam" id="PF01507">
    <property type="entry name" value="PAPS_reduct"/>
    <property type="match status" value="1"/>
</dbReference>
<evidence type="ECO:0000313" key="2">
    <source>
        <dbReference type="EMBL" id="CAB4139622.1"/>
    </source>
</evidence>
<accession>A0A6J5M0E3</accession>
<dbReference type="PANTHER" id="PTHR30083">
    <property type="entry name" value="TRANSCRIPTIONAL REGULATOR-RELATED"/>
    <property type="match status" value="1"/>
</dbReference>
<sequence>MTTLIQTYDKNKNVLHAAQERISFIFDNYEKVIVSISGGKDSTILAWLAVKEAEKRNRRIGMFFLDEEVVYGTTIKQVEYLMGLSDCIEPMWYQIPFALTNSVSKSESQLITWEEDKRPVWMRKNKRANAVKFPPWGDDVKVADKSVGFRFYDAIPAFESLHKDTAFLVGLRADESLNRYRAMVKNPIDVNGEKVYYATKRCNGSATFYPIYDWTFSDVWRLISQESIQYSKMYDWQYMLGMGINEMRCSSLIHEKSFKSICELPSFEPKTYQKLLNRIKGIGFAQETGKNAKMFACRKLPKEFKSWIEYRDYLLETYPIEQQKERFTKRFKGQLNNNYVCRQQCRQMVLGDYENNLPVHNVEDPRDVKIQYYKEIF</sequence>
<dbReference type="Gene3D" id="3.40.50.620">
    <property type="entry name" value="HUPs"/>
    <property type="match status" value="1"/>
</dbReference>
<dbReference type="InterPro" id="IPR002500">
    <property type="entry name" value="PAPS_reduct_dom"/>
</dbReference>
<proteinExistence type="predicted"/>
<dbReference type="SUPFAM" id="SSF52402">
    <property type="entry name" value="Adenine nucleotide alpha hydrolases-like"/>
    <property type="match status" value="1"/>
</dbReference>
<dbReference type="InterPro" id="IPR021845">
    <property type="entry name" value="DUF3440"/>
</dbReference>
<organism evidence="2">
    <name type="scientific">uncultured Caudovirales phage</name>
    <dbReference type="NCBI Taxonomy" id="2100421"/>
    <lineage>
        <taxon>Viruses</taxon>
        <taxon>Duplodnaviria</taxon>
        <taxon>Heunggongvirae</taxon>
        <taxon>Uroviricota</taxon>
        <taxon>Caudoviricetes</taxon>
        <taxon>Peduoviridae</taxon>
        <taxon>Maltschvirus</taxon>
        <taxon>Maltschvirus maltsch</taxon>
    </lineage>
</organism>
<dbReference type="InterPro" id="IPR014729">
    <property type="entry name" value="Rossmann-like_a/b/a_fold"/>
</dbReference>
<reference evidence="2" key="1">
    <citation type="submission" date="2020-04" db="EMBL/GenBank/DDBJ databases">
        <authorList>
            <person name="Chiriac C."/>
            <person name="Salcher M."/>
            <person name="Ghai R."/>
            <person name="Kavagutti S V."/>
        </authorList>
    </citation>
    <scope>NUCLEOTIDE SEQUENCE</scope>
</reference>
<gene>
    <name evidence="2" type="ORF">UFOVP338_64</name>
</gene>
<protein>
    <submittedName>
        <fullName evidence="2">COG3969 Predicted phosphoadenosine phosphosulfate sulfotransferase</fullName>
    </submittedName>
</protein>
<feature type="domain" description="Phosphoadenosine phosphosulphate reductase" evidence="1">
    <location>
        <begin position="32"/>
        <end position="238"/>
    </location>
</feature>
<keyword evidence="2" id="KW-0808">Transferase</keyword>
<dbReference type="EMBL" id="LR796351">
    <property type="protein sequence ID" value="CAB4139622.1"/>
    <property type="molecule type" value="Genomic_DNA"/>
</dbReference>
<name>A0A6J5M0E3_9CAUD</name>